<gene>
    <name evidence="3" type="ORF">E2R65_10490</name>
    <name evidence="2" type="ORF">GGR35_003896</name>
</gene>
<reference evidence="3" key="2">
    <citation type="submission" date="2019-03" db="EMBL/GenBank/DDBJ databases">
        <authorList>
            <person name="Yan Y.-Q."/>
            <person name="Du Z.-J."/>
        </authorList>
    </citation>
    <scope>NUCLEOTIDE SEQUENCE</scope>
    <source>
        <strain evidence="3">PP-F2FG21</strain>
    </source>
</reference>
<proteinExistence type="predicted"/>
<dbReference type="EMBL" id="JACIEG010000009">
    <property type="protein sequence ID" value="MBB3971268.1"/>
    <property type="molecule type" value="Genomic_DNA"/>
</dbReference>
<comment type="caution">
    <text evidence="3">The sequence shown here is derived from an EMBL/GenBank/DDBJ whole genome shotgun (WGS) entry which is preliminary data.</text>
</comment>
<dbReference type="Proteomes" id="UP000583101">
    <property type="component" value="Unassembled WGS sequence"/>
</dbReference>
<dbReference type="InterPro" id="IPR041329">
    <property type="entry name" value="YubB_C"/>
</dbReference>
<dbReference type="AlphaFoldDB" id="A0A4Y8AFJ6"/>
<dbReference type="Pfam" id="PF18406">
    <property type="entry name" value="DUF1281_C"/>
    <property type="match status" value="1"/>
</dbReference>
<dbReference type="OrthoDB" id="1248468at2"/>
<dbReference type="RefSeq" id="WP_134336440.1">
    <property type="nucleotide sequence ID" value="NZ_BMCZ01000003.1"/>
</dbReference>
<feature type="domain" description="YubB ferredoxin-like" evidence="1">
    <location>
        <begin position="58"/>
        <end position="132"/>
    </location>
</feature>
<dbReference type="EMBL" id="SNQG01000003">
    <property type="protein sequence ID" value="TEW66835.1"/>
    <property type="molecule type" value="Genomic_DNA"/>
</dbReference>
<evidence type="ECO:0000313" key="4">
    <source>
        <dbReference type="Proteomes" id="UP000297248"/>
    </source>
</evidence>
<evidence type="ECO:0000313" key="3">
    <source>
        <dbReference type="EMBL" id="TEW66835.1"/>
    </source>
</evidence>
<reference evidence="2 5" key="3">
    <citation type="submission" date="2020-08" db="EMBL/GenBank/DDBJ databases">
        <title>Genomic Encyclopedia of Type Strains, Phase IV (KMG-IV): sequencing the most valuable type-strain genomes for metagenomic binning, comparative biology and taxonomic classification.</title>
        <authorList>
            <person name="Goeker M."/>
        </authorList>
    </citation>
    <scope>NUCLEOTIDE SEQUENCE [LARGE SCALE GENOMIC DNA]</scope>
    <source>
        <strain evidence="2 5">DSM 100995</strain>
    </source>
</reference>
<evidence type="ECO:0000259" key="1">
    <source>
        <dbReference type="Pfam" id="PF18406"/>
    </source>
</evidence>
<evidence type="ECO:0000313" key="2">
    <source>
        <dbReference type="EMBL" id="MBB3971268.1"/>
    </source>
</evidence>
<sequence length="163" mass="18913">MANWCSNTVEFIGEHSQFEYLEVLFTAIAAKEKKEGKGQLPLFVNERDSGYLFDTRWEGGILYYETKWSPNFEVMKRIAEHFSIGFIHRYAEPGNMVYGEATYKDGVFTDVFLEPEDYQLCGYDEESDTYCFEGNTYESNDEILEILLERKKAIKALQDANNG</sequence>
<reference evidence="3 4" key="1">
    <citation type="journal article" date="2016" name="Int. J. Syst. Evol. Microbiol.">
        <title>Proposal of Mucilaginibacter phyllosphaerae sp. nov. isolated from the phyllosphere of Galium album.</title>
        <authorList>
            <person name="Aydogan E.L."/>
            <person name="Busse H.J."/>
            <person name="Moser G."/>
            <person name="Muller C."/>
            <person name="Kampfer P."/>
            <person name="Glaeser S.P."/>
        </authorList>
    </citation>
    <scope>NUCLEOTIDE SEQUENCE [LARGE SCALE GENOMIC DNA]</scope>
    <source>
        <strain evidence="3 4">PP-F2FG21</strain>
    </source>
</reference>
<organism evidence="3 4">
    <name type="scientific">Mucilaginibacter phyllosphaerae</name>
    <dbReference type="NCBI Taxonomy" id="1812349"/>
    <lineage>
        <taxon>Bacteria</taxon>
        <taxon>Pseudomonadati</taxon>
        <taxon>Bacteroidota</taxon>
        <taxon>Sphingobacteriia</taxon>
        <taxon>Sphingobacteriales</taxon>
        <taxon>Sphingobacteriaceae</taxon>
        <taxon>Mucilaginibacter</taxon>
    </lineage>
</organism>
<dbReference type="Gene3D" id="3.30.70.1270">
    <property type="entry name" value="Api92-like domains"/>
    <property type="match status" value="1"/>
</dbReference>
<name>A0A4Y8AFJ6_9SPHI</name>
<dbReference type="SUPFAM" id="SSF160940">
    <property type="entry name" value="Api92-like"/>
    <property type="match status" value="1"/>
</dbReference>
<keyword evidence="5" id="KW-1185">Reference proteome</keyword>
<dbReference type="Proteomes" id="UP000297248">
    <property type="component" value="Unassembled WGS sequence"/>
</dbReference>
<protein>
    <recommendedName>
        <fullName evidence="1">YubB ferredoxin-like domain-containing protein</fullName>
    </recommendedName>
</protein>
<evidence type="ECO:0000313" key="5">
    <source>
        <dbReference type="Proteomes" id="UP000583101"/>
    </source>
</evidence>
<accession>A0A4Y8AFJ6</accession>